<protein>
    <recommendedName>
        <fullName evidence="2">Ribonuclease H1 N-terminal domain-containing protein</fullName>
    </recommendedName>
</protein>
<accession>A0AAW0AY74</accession>
<dbReference type="SUPFAM" id="SSF55658">
    <property type="entry name" value="L9 N-domain-like"/>
    <property type="match status" value="1"/>
</dbReference>
<feature type="compositionally biased region" description="Low complexity" evidence="1">
    <location>
        <begin position="349"/>
        <end position="361"/>
    </location>
</feature>
<name>A0AAW0AY74_9AGAR</name>
<keyword evidence="4" id="KW-1185">Reference proteome</keyword>
<feature type="domain" description="Ribonuclease H1 N-terminal" evidence="2">
    <location>
        <begin position="289"/>
        <end position="330"/>
    </location>
</feature>
<feature type="region of interest" description="Disordered" evidence="1">
    <location>
        <begin position="137"/>
        <end position="156"/>
    </location>
</feature>
<evidence type="ECO:0000313" key="3">
    <source>
        <dbReference type="EMBL" id="KAK7018523.1"/>
    </source>
</evidence>
<feature type="compositionally biased region" description="Acidic residues" evidence="1">
    <location>
        <begin position="644"/>
        <end position="657"/>
    </location>
</feature>
<evidence type="ECO:0000313" key="4">
    <source>
        <dbReference type="Proteomes" id="UP001362999"/>
    </source>
</evidence>
<dbReference type="InterPro" id="IPR011320">
    <property type="entry name" value="RNase_H1_N"/>
</dbReference>
<feature type="region of interest" description="Disordered" evidence="1">
    <location>
        <begin position="345"/>
        <end position="364"/>
    </location>
</feature>
<feature type="compositionally biased region" description="Low complexity" evidence="1">
    <location>
        <begin position="189"/>
        <end position="211"/>
    </location>
</feature>
<dbReference type="AlphaFoldDB" id="A0AAW0AY74"/>
<feature type="compositionally biased region" description="Low complexity" evidence="1">
    <location>
        <begin position="137"/>
        <end position="149"/>
    </location>
</feature>
<reference evidence="3 4" key="1">
    <citation type="journal article" date="2024" name="J Genomics">
        <title>Draft genome sequencing and assembly of Favolaschia claudopus CIRM-BRFM 2984 isolated from oak limbs.</title>
        <authorList>
            <person name="Navarro D."/>
            <person name="Drula E."/>
            <person name="Chaduli D."/>
            <person name="Cazenave R."/>
            <person name="Ahrendt S."/>
            <person name="Wang J."/>
            <person name="Lipzen A."/>
            <person name="Daum C."/>
            <person name="Barry K."/>
            <person name="Grigoriev I.V."/>
            <person name="Favel A."/>
            <person name="Rosso M.N."/>
            <person name="Martin F."/>
        </authorList>
    </citation>
    <scope>NUCLEOTIDE SEQUENCE [LARGE SCALE GENOMIC DNA]</scope>
    <source>
        <strain evidence="3 4">CIRM-BRFM 2984</strain>
    </source>
</reference>
<comment type="caution">
    <text evidence="3">The sequence shown here is derived from an EMBL/GenBank/DDBJ whole genome shotgun (WGS) entry which is preliminary data.</text>
</comment>
<dbReference type="PANTHER" id="PTHR48125">
    <property type="entry name" value="LP07818P1"/>
    <property type="match status" value="1"/>
</dbReference>
<evidence type="ECO:0000259" key="2">
    <source>
        <dbReference type="Pfam" id="PF01693"/>
    </source>
</evidence>
<dbReference type="PANTHER" id="PTHR48125:SF10">
    <property type="entry name" value="OS12G0136300 PROTEIN"/>
    <property type="match status" value="1"/>
</dbReference>
<dbReference type="Proteomes" id="UP001362999">
    <property type="component" value="Unassembled WGS sequence"/>
</dbReference>
<dbReference type="EMBL" id="JAWWNJ010000046">
    <property type="protein sequence ID" value="KAK7018523.1"/>
    <property type="molecule type" value="Genomic_DNA"/>
</dbReference>
<feature type="region of interest" description="Disordered" evidence="1">
    <location>
        <begin position="174"/>
        <end position="247"/>
    </location>
</feature>
<evidence type="ECO:0000256" key="1">
    <source>
        <dbReference type="SAM" id="MobiDB-lite"/>
    </source>
</evidence>
<proteinExistence type="predicted"/>
<dbReference type="InterPro" id="IPR009027">
    <property type="entry name" value="Ribosomal_bL9/RNase_H1_N"/>
</dbReference>
<gene>
    <name evidence="3" type="ORF">R3P38DRAFT_2784332</name>
</gene>
<organism evidence="3 4">
    <name type="scientific">Favolaschia claudopus</name>
    <dbReference type="NCBI Taxonomy" id="2862362"/>
    <lineage>
        <taxon>Eukaryota</taxon>
        <taxon>Fungi</taxon>
        <taxon>Dikarya</taxon>
        <taxon>Basidiomycota</taxon>
        <taxon>Agaricomycotina</taxon>
        <taxon>Agaricomycetes</taxon>
        <taxon>Agaricomycetidae</taxon>
        <taxon>Agaricales</taxon>
        <taxon>Marasmiineae</taxon>
        <taxon>Mycenaceae</taxon>
        <taxon>Favolaschia</taxon>
    </lineage>
</organism>
<dbReference type="Pfam" id="PF01693">
    <property type="entry name" value="Cauli_VI"/>
    <property type="match status" value="1"/>
</dbReference>
<sequence length="668" mass="72433">MPPSQRSSRSGPWDDLERLARVFAAQQSAPPPPPPPPTSASVTARELYSLFEDLDEDDCAELIDTLGLTDLASELLPVLERVTAAAQRLSTDPPAAPIPSFNYQFPPTDDEDMDLARQIVLGCVSNVVDRMAQTASAAPAAPAPAASASADDDTDSDLANRMQAADLYDISDIESESSLSSTEPPPSSAPSSPSRPAAVNRASSLSSIEAPPSSPPVSPPRPSAVNRAGHSAPPTPQRRGPIRGYNVDTDDFEVSAVTWLEAGALAQDNDGSAYANGTRHRARKARSQAYVVFVGGEVGVMKDWGRVARAIKGHGPAIHKGYPSLSAAQAAFAYARAKGWVRTPDGDVDSSSADPTPSTDDNPLAVGAGDRCLNIIGVSRSLYASFPKQAHAEAAFAYAQESGHTRVLRLALFVTVLPLSHNALVEQFLRPFLTQGYPYRGGRVLVSSTTYVTTSIPLCTSSQSPYLSIPSHPQTRLRAFTTLPGDFHSTSHYLTTKFFRDPYTTKRQRASSAPKWSVSEHCHALTPLSLTIRSLSPSMGRKPKYTQSELQDRRAQSAWEYRQRNRSQVNEKAKLRMQATRAKVRAAAPAIQLGYAVRAAKHRRDYLERRRRGIAQKKLPQPPTTPQWPALTHCSDFKRPDNFYAEEDSSSATEDYDDTRSGQGARDS</sequence>
<feature type="region of interest" description="Disordered" evidence="1">
    <location>
        <begin position="611"/>
        <end position="668"/>
    </location>
</feature>
<feature type="compositionally biased region" description="Pro residues" evidence="1">
    <location>
        <begin position="212"/>
        <end position="222"/>
    </location>
</feature>